<dbReference type="EMBL" id="KZ772805">
    <property type="protein sequence ID" value="PTQ29907.1"/>
    <property type="molecule type" value="Genomic_DNA"/>
</dbReference>
<evidence type="ECO:0000313" key="1">
    <source>
        <dbReference type="EMBL" id="PTQ29907.1"/>
    </source>
</evidence>
<evidence type="ECO:0000313" key="2">
    <source>
        <dbReference type="Proteomes" id="UP000244005"/>
    </source>
</evidence>
<gene>
    <name evidence="1" type="ORF">MARPO_0133s0048</name>
</gene>
<dbReference type="Proteomes" id="UP000244005">
    <property type="component" value="Unassembled WGS sequence"/>
</dbReference>
<name>A0A2R6W7S8_MARPO</name>
<dbReference type="AlphaFoldDB" id="A0A2R6W7S8"/>
<proteinExistence type="predicted"/>
<dbReference type="Gramene" id="Mp5g03390.1">
    <property type="protein sequence ID" value="Mp5g03390.1.cds1"/>
    <property type="gene ID" value="Mp5g03390"/>
</dbReference>
<organism evidence="1 2">
    <name type="scientific">Marchantia polymorpha</name>
    <name type="common">Common liverwort</name>
    <name type="synonym">Marchantia aquatica</name>
    <dbReference type="NCBI Taxonomy" id="3197"/>
    <lineage>
        <taxon>Eukaryota</taxon>
        <taxon>Viridiplantae</taxon>
        <taxon>Streptophyta</taxon>
        <taxon>Embryophyta</taxon>
        <taxon>Marchantiophyta</taxon>
        <taxon>Marchantiopsida</taxon>
        <taxon>Marchantiidae</taxon>
        <taxon>Marchantiales</taxon>
        <taxon>Marchantiaceae</taxon>
        <taxon>Marchantia</taxon>
    </lineage>
</organism>
<sequence>MFFVGPQGQWNYTPNNGSSTVLYDAKLALHRLPRSWTTCTRILYYTQSCTVLCALDFMYIVHFLPCFRSQSATSILGLISASVLGPMTCTFLEGRKG</sequence>
<keyword evidence="2" id="KW-1185">Reference proteome</keyword>
<protein>
    <submittedName>
        <fullName evidence="1">Uncharacterized protein</fullName>
    </submittedName>
</protein>
<reference evidence="2" key="1">
    <citation type="journal article" date="2017" name="Cell">
        <title>Insights into land plant evolution garnered from the Marchantia polymorpha genome.</title>
        <authorList>
            <person name="Bowman J.L."/>
            <person name="Kohchi T."/>
            <person name="Yamato K.T."/>
            <person name="Jenkins J."/>
            <person name="Shu S."/>
            <person name="Ishizaki K."/>
            <person name="Yamaoka S."/>
            <person name="Nishihama R."/>
            <person name="Nakamura Y."/>
            <person name="Berger F."/>
            <person name="Adam C."/>
            <person name="Aki S.S."/>
            <person name="Althoff F."/>
            <person name="Araki T."/>
            <person name="Arteaga-Vazquez M.A."/>
            <person name="Balasubrmanian S."/>
            <person name="Barry K."/>
            <person name="Bauer D."/>
            <person name="Boehm C.R."/>
            <person name="Briginshaw L."/>
            <person name="Caballero-Perez J."/>
            <person name="Catarino B."/>
            <person name="Chen F."/>
            <person name="Chiyoda S."/>
            <person name="Chovatia M."/>
            <person name="Davies K.M."/>
            <person name="Delmans M."/>
            <person name="Demura T."/>
            <person name="Dierschke T."/>
            <person name="Dolan L."/>
            <person name="Dorantes-Acosta A.E."/>
            <person name="Eklund D.M."/>
            <person name="Florent S.N."/>
            <person name="Flores-Sandoval E."/>
            <person name="Fujiyama A."/>
            <person name="Fukuzawa H."/>
            <person name="Galik B."/>
            <person name="Grimanelli D."/>
            <person name="Grimwood J."/>
            <person name="Grossniklaus U."/>
            <person name="Hamada T."/>
            <person name="Haseloff J."/>
            <person name="Hetherington A.J."/>
            <person name="Higo A."/>
            <person name="Hirakawa Y."/>
            <person name="Hundley H.N."/>
            <person name="Ikeda Y."/>
            <person name="Inoue K."/>
            <person name="Inoue S.I."/>
            <person name="Ishida S."/>
            <person name="Jia Q."/>
            <person name="Kakita M."/>
            <person name="Kanazawa T."/>
            <person name="Kawai Y."/>
            <person name="Kawashima T."/>
            <person name="Kennedy M."/>
            <person name="Kinose K."/>
            <person name="Kinoshita T."/>
            <person name="Kohara Y."/>
            <person name="Koide E."/>
            <person name="Komatsu K."/>
            <person name="Kopischke S."/>
            <person name="Kubo M."/>
            <person name="Kyozuka J."/>
            <person name="Lagercrantz U."/>
            <person name="Lin S.S."/>
            <person name="Lindquist E."/>
            <person name="Lipzen A.M."/>
            <person name="Lu C.W."/>
            <person name="De Luna E."/>
            <person name="Martienssen R.A."/>
            <person name="Minamino N."/>
            <person name="Mizutani M."/>
            <person name="Mizutani M."/>
            <person name="Mochizuki N."/>
            <person name="Monte I."/>
            <person name="Mosher R."/>
            <person name="Nagasaki H."/>
            <person name="Nakagami H."/>
            <person name="Naramoto S."/>
            <person name="Nishitani K."/>
            <person name="Ohtani M."/>
            <person name="Okamoto T."/>
            <person name="Okumura M."/>
            <person name="Phillips J."/>
            <person name="Pollak B."/>
            <person name="Reinders A."/>
            <person name="Rovekamp M."/>
            <person name="Sano R."/>
            <person name="Sawa S."/>
            <person name="Schmid M.W."/>
            <person name="Shirakawa M."/>
            <person name="Solano R."/>
            <person name="Spunde A."/>
            <person name="Suetsugu N."/>
            <person name="Sugano S."/>
            <person name="Sugiyama A."/>
            <person name="Sun R."/>
            <person name="Suzuki Y."/>
            <person name="Takenaka M."/>
            <person name="Takezawa D."/>
            <person name="Tomogane H."/>
            <person name="Tsuzuki M."/>
            <person name="Ueda T."/>
            <person name="Umeda M."/>
            <person name="Ward J.M."/>
            <person name="Watanabe Y."/>
            <person name="Yazaki K."/>
            <person name="Yokoyama R."/>
            <person name="Yoshitake Y."/>
            <person name="Yotsui I."/>
            <person name="Zachgo S."/>
            <person name="Schmutz J."/>
        </authorList>
    </citation>
    <scope>NUCLEOTIDE SEQUENCE [LARGE SCALE GENOMIC DNA]</scope>
    <source>
        <strain evidence="2">Tak-1</strain>
    </source>
</reference>
<accession>A0A2R6W7S8</accession>